<dbReference type="InterPro" id="IPR008999">
    <property type="entry name" value="Actin-crosslinking"/>
</dbReference>
<dbReference type="Proteomes" id="UP000694888">
    <property type="component" value="Unplaced"/>
</dbReference>
<gene>
    <name evidence="6" type="primary">LOC101849898</name>
</gene>
<reference evidence="6" key="1">
    <citation type="submission" date="2025-08" db="UniProtKB">
        <authorList>
            <consortium name="RefSeq"/>
        </authorList>
    </citation>
    <scope>IDENTIFICATION</scope>
</reference>
<comment type="similarity">
    <text evidence="2">Belongs to the FRG1 family.</text>
</comment>
<feature type="compositionally biased region" description="Basic and acidic residues" evidence="4">
    <location>
        <begin position="32"/>
        <end position="44"/>
    </location>
</feature>
<dbReference type="CDD" id="cd23338">
    <property type="entry name" value="beta-trefoil_FSCN_FRG1"/>
    <property type="match status" value="1"/>
</dbReference>
<sequence length="263" mass="29525">MADYAAVKGGKLKLKGLKLKKSKKHKSHKRKHDGEPVEQKSDHKLDIQKHGGWWEVKKFSEIPSNVAIEVGDNCYITALDNGGIAVGTPRDEGDGPDPAEIFTLIKVSETKVAFKSGYGKYLSVESDGKVVGRSEAMGPREQFEPVFQDGKVALNGCNNCFVSCDDEGDIECVSRTAGRGEMVRLRSNANTERDPLEDIPKEERGSLKSSEINYVKKFQSFQDRRLRVSEVDKTQLKKAKKEGDFHETLLDRREKMKADRYCK</sequence>
<evidence type="ECO:0000256" key="2">
    <source>
        <dbReference type="ARBA" id="ARBA00010878"/>
    </source>
</evidence>
<dbReference type="RefSeq" id="XP_005091186.1">
    <property type="nucleotide sequence ID" value="XM_005091129.2"/>
</dbReference>
<dbReference type="PANTHER" id="PTHR12928">
    <property type="entry name" value="FRG1 PROTEIN"/>
    <property type="match status" value="1"/>
</dbReference>
<dbReference type="PANTHER" id="PTHR12928:SF0">
    <property type="entry name" value="FSHD REGION GENE 1"/>
    <property type="match status" value="1"/>
</dbReference>
<comment type="subcellular location">
    <subcellularLocation>
        <location evidence="1">Nucleus</location>
        <location evidence="1">Nucleolus</location>
    </subcellularLocation>
</comment>
<organism evidence="5 6">
    <name type="scientific">Aplysia californica</name>
    <name type="common">California sea hare</name>
    <dbReference type="NCBI Taxonomy" id="6500"/>
    <lineage>
        <taxon>Eukaryota</taxon>
        <taxon>Metazoa</taxon>
        <taxon>Spiralia</taxon>
        <taxon>Lophotrochozoa</taxon>
        <taxon>Mollusca</taxon>
        <taxon>Gastropoda</taxon>
        <taxon>Heterobranchia</taxon>
        <taxon>Euthyneura</taxon>
        <taxon>Tectipleura</taxon>
        <taxon>Aplysiida</taxon>
        <taxon>Aplysioidea</taxon>
        <taxon>Aplysiidae</taxon>
        <taxon>Aplysia</taxon>
    </lineage>
</organism>
<feature type="region of interest" description="Disordered" evidence="4">
    <location>
        <begin position="15"/>
        <end position="44"/>
    </location>
</feature>
<evidence type="ECO:0000313" key="5">
    <source>
        <dbReference type="Proteomes" id="UP000694888"/>
    </source>
</evidence>
<dbReference type="Pfam" id="PF06229">
    <property type="entry name" value="FRG1"/>
    <property type="match status" value="1"/>
</dbReference>
<evidence type="ECO:0000256" key="4">
    <source>
        <dbReference type="SAM" id="MobiDB-lite"/>
    </source>
</evidence>
<dbReference type="GeneID" id="101849898"/>
<dbReference type="Gene3D" id="2.80.10.50">
    <property type="match status" value="1"/>
</dbReference>
<feature type="compositionally biased region" description="Basic residues" evidence="4">
    <location>
        <begin position="15"/>
        <end position="31"/>
    </location>
</feature>
<keyword evidence="5" id="KW-1185">Reference proteome</keyword>
<evidence type="ECO:0000256" key="3">
    <source>
        <dbReference type="ARBA" id="ARBA00023242"/>
    </source>
</evidence>
<accession>A0ABM0JDH6</accession>
<name>A0ABM0JDH6_APLCA</name>
<proteinExistence type="inferred from homology"/>
<keyword evidence="3" id="KW-0539">Nucleus</keyword>
<evidence type="ECO:0000256" key="1">
    <source>
        <dbReference type="ARBA" id="ARBA00004604"/>
    </source>
</evidence>
<evidence type="ECO:0000313" key="6">
    <source>
        <dbReference type="RefSeq" id="XP_005091186.1"/>
    </source>
</evidence>
<dbReference type="SUPFAM" id="SSF50405">
    <property type="entry name" value="Actin-crosslinking proteins"/>
    <property type="match status" value="1"/>
</dbReference>
<dbReference type="InterPro" id="IPR010414">
    <property type="entry name" value="FRG1"/>
</dbReference>
<protein>
    <submittedName>
        <fullName evidence="6">Protein FRG1</fullName>
    </submittedName>
</protein>